<protein>
    <submittedName>
        <fullName evidence="1">Uncharacterized protein</fullName>
    </submittedName>
</protein>
<dbReference type="AlphaFoldDB" id="A0A1G7N1V8"/>
<accession>A0A1G7N1V8</accession>
<sequence length="135" mass="14788">MQNFVALPTEGSEAQKVLQELLDQPDQLLLLILGDDDVADEATDTANFIRSRIGKNGVSMFDIVVFVKVTAPMTILPLLKTLKIHERVTLADYNDFVLLSISPFRNIISEGVTKARFMKGSGSMNTAVMLAFANG</sequence>
<organism evidence="1 2">
    <name type="scientific">Chitinophaga filiformis</name>
    <name type="common">Myxococcus filiformis</name>
    <name type="synonym">Flexibacter filiformis</name>
    <dbReference type="NCBI Taxonomy" id="104663"/>
    <lineage>
        <taxon>Bacteria</taxon>
        <taxon>Pseudomonadati</taxon>
        <taxon>Bacteroidota</taxon>
        <taxon>Chitinophagia</taxon>
        <taxon>Chitinophagales</taxon>
        <taxon>Chitinophagaceae</taxon>
        <taxon>Chitinophaga</taxon>
    </lineage>
</organism>
<dbReference type="RefSeq" id="WP_089831124.1">
    <property type="nucleotide sequence ID" value="NZ_FNBN01000002.1"/>
</dbReference>
<gene>
    <name evidence="1" type="ORF">SAMN04488121_102619</name>
</gene>
<dbReference type="STRING" id="104663.SAMN04488121_102619"/>
<evidence type="ECO:0000313" key="1">
    <source>
        <dbReference type="EMBL" id="SDF67339.1"/>
    </source>
</evidence>
<dbReference type="OrthoDB" id="672960at2"/>
<proteinExistence type="predicted"/>
<reference evidence="1 2" key="1">
    <citation type="submission" date="2016-10" db="EMBL/GenBank/DDBJ databases">
        <authorList>
            <person name="de Groot N.N."/>
        </authorList>
    </citation>
    <scope>NUCLEOTIDE SEQUENCE [LARGE SCALE GENOMIC DNA]</scope>
    <source>
        <strain evidence="1 2">DSM 527</strain>
    </source>
</reference>
<name>A0A1G7N1V8_CHIFI</name>
<dbReference type="EMBL" id="FNBN01000002">
    <property type="protein sequence ID" value="SDF67339.1"/>
    <property type="molecule type" value="Genomic_DNA"/>
</dbReference>
<evidence type="ECO:0000313" key="2">
    <source>
        <dbReference type="Proteomes" id="UP000199045"/>
    </source>
</evidence>
<dbReference type="Proteomes" id="UP000199045">
    <property type="component" value="Unassembled WGS sequence"/>
</dbReference>